<evidence type="ECO:0000313" key="4">
    <source>
        <dbReference type="Proteomes" id="UP001085076"/>
    </source>
</evidence>
<organism evidence="3 4">
    <name type="scientific">Dioscorea zingiberensis</name>
    <dbReference type="NCBI Taxonomy" id="325984"/>
    <lineage>
        <taxon>Eukaryota</taxon>
        <taxon>Viridiplantae</taxon>
        <taxon>Streptophyta</taxon>
        <taxon>Embryophyta</taxon>
        <taxon>Tracheophyta</taxon>
        <taxon>Spermatophyta</taxon>
        <taxon>Magnoliopsida</taxon>
        <taxon>Liliopsida</taxon>
        <taxon>Dioscoreales</taxon>
        <taxon>Dioscoreaceae</taxon>
        <taxon>Dioscorea</taxon>
    </lineage>
</organism>
<dbReference type="OrthoDB" id="610608at2759"/>
<accession>A0A9D5HRE7</accession>
<comment type="caution">
    <text evidence="3">The sequence shown here is derived from an EMBL/GenBank/DDBJ whole genome shotgun (WGS) entry which is preliminary data.</text>
</comment>
<dbReference type="AlphaFoldDB" id="A0A9D5HRE7"/>
<dbReference type="PANTHER" id="PTHR13878">
    <property type="entry name" value="GULONOLACTONE OXIDASE"/>
    <property type="match status" value="1"/>
</dbReference>
<reference evidence="3" key="2">
    <citation type="journal article" date="2022" name="Hortic Res">
        <title>The genome of Dioscorea zingiberensis sheds light on the biosynthesis, origin and evolution of the medicinally important diosgenin saponins.</title>
        <authorList>
            <person name="Li Y."/>
            <person name="Tan C."/>
            <person name="Li Z."/>
            <person name="Guo J."/>
            <person name="Li S."/>
            <person name="Chen X."/>
            <person name="Wang C."/>
            <person name="Dai X."/>
            <person name="Yang H."/>
            <person name="Song W."/>
            <person name="Hou L."/>
            <person name="Xu J."/>
            <person name="Tong Z."/>
            <person name="Xu A."/>
            <person name="Yuan X."/>
            <person name="Wang W."/>
            <person name="Yang Q."/>
            <person name="Chen L."/>
            <person name="Sun Z."/>
            <person name="Wang K."/>
            <person name="Pan B."/>
            <person name="Chen J."/>
            <person name="Bao Y."/>
            <person name="Liu F."/>
            <person name="Qi X."/>
            <person name="Gang D.R."/>
            <person name="Wen J."/>
            <person name="Li J."/>
        </authorList>
    </citation>
    <scope>NUCLEOTIDE SEQUENCE</scope>
    <source>
        <strain evidence="3">Dzin_1.0</strain>
    </source>
</reference>
<dbReference type="Gene3D" id="3.30.70.2520">
    <property type="match status" value="1"/>
</dbReference>
<keyword evidence="2" id="KW-0560">Oxidoreductase</keyword>
<dbReference type="EMBL" id="JAGGNH010000001">
    <property type="protein sequence ID" value="KAJ0985292.1"/>
    <property type="molecule type" value="Genomic_DNA"/>
</dbReference>
<dbReference type="Proteomes" id="UP001085076">
    <property type="component" value="Miscellaneous, Linkage group lg01"/>
</dbReference>
<name>A0A9D5HRE7_9LILI</name>
<reference evidence="3" key="1">
    <citation type="submission" date="2021-03" db="EMBL/GenBank/DDBJ databases">
        <authorList>
            <person name="Li Z."/>
            <person name="Yang C."/>
        </authorList>
    </citation>
    <scope>NUCLEOTIDE SEQUENCE</scope>
    <source>
        <strain evidence="3">Dzin_1.0</strain>
        <tissue evidence="3">Leaf</tissue>
    </source>
</reference>
<evidence type="ECO:0000256" key="2">
    <source>
        <dbReference type="ARBA" id="ARBA00023002"/>
    </source>
</evidence>
<dbReference type="PANTHER" id="PTHR13878:SF67">
    <property type="entry name" value="L-GULONOLACTONE OXIDASE 5"/>
    <property type="match status" value="1"/>
</dbReference>
<evidence type="ECO:0000256" key="1">
    <source>
        <dbReference type="ARBA" id="ARBA00005466"/>
    </source>
</evidence>
<proteinExistence type="inferred from homology"/>
<comment type="similarity">
    <text evidence="1">Belongs to the oxygen-dependent FAD-linked oxidoreductase family.</text>
</comment>
<gene>
    <name evidence="3" type="ORF">J5N97_003648</name>
</gene>
<sequence>MTISALSTAGYGLTNNGIHFTGYPVIGFQNKLQSSGSCLDSNEDNLTTACAWDSRVRGSFFQQSTFTIALSKVKDFILDVQKLRAMDPNAFCGLDLYGGILIRYVKGSTAFMGEQEDSVDFDITYYRSHDPMSPRLDEDVLEEIEQMGLFQYGGLPHWGKDRNLAYDGVALPWQLRTSDIR</sequence>
<evidence type="ECO:0000313" key="3">
    <source>
        <dbReference type="EMBL" id="KAJ0985292.1"/>
    </source>
</evidence>
<protein>
    <recommendedName>
        <fullName evidence="5">L-gulonolactone oxidase</fullName>
    </recommendedName>
</protein>
<evidence type="ECO:0008006" key="5">
    <source>
        <dbReference type="Google" id="ProtNLM"/>
    </source>
</evidence>
<dbReference type="GO" id="GO:0016491">
    <property type="term" value="F:oxidoreductase activity"/>
    <property type="evidence" value="ECO:0007669"/>
    <property type="project" value="UniProtKB-KW"/>
</dbReference>
<dbReference type="InterPro" id="IPR050432">
    <property type="entry name" value="FAD-linked_Oxidoreductases_BP"/>
</dbReference>
<keyword evidence="4" id="KW-1185">Reference proteome</keyword>